<name>A0ACC3YHV4_COLTU</name>
<sequence length="683" mass="75110">MEDIEKTGKAASTSTTPATVEAASASRHKLSVGCDRQNPCARCTRLGVVCTYALGYKARPKRAVKPGPSATAERGHLEAKIDDLSERLGKLFVLLEDSSRGAYSSSSLSGGRESNSKSPWQICQPDGGDDLSPADEESQYTGDSSLAAHANFTTDVLESALQSNASHSGTDEVQSFIQTVRDTIRRSGTSAIPSPGSSGSKLVPETHGHYLPPVQLTLECLRILKESPLISKFWIMCFDSVGQVTNQLLGLYTLQTISTPPELVITYIGLHSLFLACARTLTCPERRARYLEEANSCQEIADVVLARLPLHLPTTVECVLAMTMAAEYCISQCKTVTAWTYVSVASRMSQALGLHRVACEKTESFSTEARQNSKLFWSLYIIEKNLSLQLGRSSTINDHDLTLPLRDVRLGYEWGSTLGILSSTWLQLAQIEGRVYEELYSPLALTLDQEERVARAATLLADVQRITDEGDQPNTRFMRERRKVLGGQLDDLLTRCDHVSHLSFVCLIHRSVTLGSTSFSEECISTAREALKQYTETMSLEGTQDAFLFELCTHWSMLAVTSAPFFVVLCNAVWTLQTEDLRLLGSFVKSLESAESEESPSATHLLGSFKPLHDAAVHYFELRHGLAPPVADASIESISFGSIYDDMVSDMDQELFPMQWQAVPLDPFDQTSFGMYGGRPGHP</sequence>
<evidence type="ECO:0000313" key="1">
    <source>
        <dbReference type="EMBL" id="KAL0931453.1"/>
    </source>
</evidence>
<protein>
    <submittedName>
        <fullName evidence="1">Fungal specific transcription factor</fullName>
    </submittedName>
</protein>
<keyword evidence="2" id="KW-1185">Reference proteome</keyword>
<proteinExistence type="predicted"/>
<evidence type="ECO:0000313" key="2">
    <source>
        <dbReference type="Proteomes" id="UP000805649"/>
    </source>
</evidence>
<gene>
    <name evidence="1" type="ORF">CTRU02_214188</name>
</gene>
<organism evidence="1 2">
    <name type="scientific">Colletotrichum truncatum</name>
    <name type="common">Anthracnose fungus</name>
    <name type="synonym">Colletotrichum capsici</name>
    <dbReference type="NCBI Taxonomy" id="5467"/>
    <lineage>
        <taxon>Eukaryota</taxon>
        <taxon>Fungi</taxon>
        <taxon>Dikarya</taxon>
        <taxon>Ascomycota</taxon>
        <taxon>Pezizomycotina</taxon>
        <taxon>Sordariomycetes</taxon>
        <taxon>Hypocreomycetidae</taxon>
        <taxon>Glomerellales</taxon>
        <taxon>Glomerellaceae</taxon>
        <taxon>Colletotrichum</taxon>
        <taxon>Colletotrichum truncatum species complex</taxon>
    </lineage>
</organism>
<comment type="caution">
    <text evidence="1">The sequence shown here is derived from an EMBL/GenBank/DDBJ whole genome shotgun (WGS) entry which is preliminary data.</text>
</comment>
<reference evidence="1 2" key="1">
    <citation type="journal article" date="2020" name="Phytopathology">
        <title>Genome Sequence Resources of Colletotrichum truncatum, C. plurivorum, C. musicola, and C. sojae: Four Species Pathogenic to Soybean (Glycine max).</title>
        <authorList>
            <person name="Rogerio F."/>
            <person name="Boufleur T.R."/>
            <person name="Ciampi-Guillardi M."/>
            <person name="Sukno S.A."/>
            <person name="Thon M.R."/>
            <person name="Massola Junior N.S."/>
            <person name="Baroncelli R."/>
        </authorList>
    </citation>
    <scope>NUCLEOTIDE SEQUENCE [LARGE SCALE GENOMIC DNA]</scope>
    <source>
        <strain evidence="1 2">CMES1059</strain>
    </source>
</reference>
<dbReference type="EMBL" id="VUJX02000010">
    <property type="protein sequence ID" value="KAL0931453.1"/>
    <property type="molecule type" value="Genomic_DNA"/>
</dbReference>
<accession>A0ACC3YHV4</accession>
<dbReference type="Proteomes" id="UP000805649">
    <property type="component" value="Unassembled WGS sequence"/>
</dbReference>